<dbReference type="PANTHER" id="PTHR35868">
    <property type="entry name" value="DUF2804 DOMAIN-CONTAINING PROTEIN-RELATED"/>
    <property type="match status" value="1"/>
</dbReference>
<sequence>MSNPNSLVEGWARRYGRLEARPSVVNPLDEFTGFSRRLRGLRLKEWIGFTLLHPDWYSSLIIQDAHYLASSEIYAYDRAAHVLHQHAVTMRSGSLSMPAALFGSTYTARRGGYSIAYEFADTDGEHRLTFDVAATPTAPAIAGELRLDAAHAGPPLSVSSRLPGRRARMYTHKALFPVSGVLRVGDKKLLFDAERDLAVLDEHRSLLPYRTNWLWGTFALRTPAGLIGANFVDRPEVPGEPEESCVWTPQACEPLADITFEPADPADPNAPWHMRSADGRLDAAFTPEGRKQVKHQLGVFAIDYFQMFGRYTGTVRGADGTHRFADVHGVCESMRARL</sequence>
<name>A0A941EIQ1_9ACTN</name>
<organism evidence="1 2">
    <name type="scientific">Actinospica durhamensis</name>
    <dbReference type="NCBI Taxonomy" id="1508375"/>
    <lineage>
        <taxon>Bacteria</taxon>
        <taxon>Bacillati</taxon>
        <taxon>Actinomycetota</taxon>
        <taxon>Actinomycetes</taxon>
        <taxon>Catenulisporales</taxon>
        <taxon>Actinospicaceae</taxon>
        <taxon>Actinospica</taxon>
    </lineage>
</organism>
<reference evidence="1" key="1">
    <citation type="submission" date="2021-04" db="EMBL/GenBank/DDBJ databases">
        <title>Genome based classification of Actinospica acidithermotolerans sp. nov., an actinobacterium isolated from an Indonesian hot spring.</title>
        <authorList>
            <person name="Kusuma A.B."/>
            <person name="Putra K.E."/>
            <person name="Nafisah S."/>
            <person name="Loh J."/>
            <person name="Nouioui I."/>
            <person name="Goodfellow M."/>
        </authorList>
    </citation>
    <scope>NUCLEOTIDE SEQUENCE</scope>
    <source>
        <strain evidence="1">CSCA 57</strain>
    </source>
</reference>
<dbReference type="InterPro" id="IPR021243">
    <property type="entry name" value="DUF2804"/>
</dbReference>
<gene>
    <name evidence="1" type="ORF">KDL01_03195</name>
</gene>
<dbReference type="Pfam" id="PF10974">
    <property type="entry name" value="DUF2804"/>
    <property type="match status" value="1"/>
</dbReference>
<dbReference type="Proteomes" id="UP000675781">
    <property type="component" value="Unassembled WGS sequence"/>
</dbReference>
<dbReference type="RefSeq" id="WP_212526783.1">
    <property type="nucleotide sequence ID" value="NZ_JAGSOG010000008.1"/>
</dbReference>
<dbReference type="PANTHER" id="PTHR35868:SF4">
    <property type="entry name" value="DUF2804 DOMAIN-CONTAINING PROTEIN"/>
    <property type="match status" value="1"/>
</dbReference>
<dbReference type="AlphaFoldDB" id="A0A941EIQ1"/>
<dbReference type="EMBL" id="JAGSOG010000008">
    <property type="protein sequence ID" value="MBR7832247.1"/>
    <property type="molecule type" value="Genomic_DNA"/>
</dbReference>
<keyword evidence="2" id="KW-1185">Reference proteome</keyword>
<proteinExistence type="predicted"/>
<accession>A0A941EIQ1</accession>
<comment type="caution">
    <text evidence="1">The sequence shown here is derived from an EMBL/GenBank/DDBJ whole genome shotgun (WGS) entry which is preliminary data.</text>
</comment>
<evidence type="ECO:0000313" key="2">
    <source>
        <dbReference type="Proteomes" id="UP000675781"/>
    </source>
</evidence>
<evidence type="ECO:0000313" key="1">
    <source>
        <dbReference type="EMBL" id="MBR7832247.1"/>
    </source>
</evidence>
<protein>
    <submittedName>
        <fullName evidence="1">DUF2804 domain-containing protein</fullName>
    </submittedName>
</protein>